<evidence type="ECO:0000313" key="5">
    <source>
        <dbReference type="Proteomes" id="UP001469365"/>
    </source>
</evidence>
<evidence type="ECO:0000256" key="1">
    <source>
        <dbReference type="SAM" id="MobiDB-lite"/>
    </source>
</evidence>
<name>A0ABU9DE64_9BACL</name>
<feature type="region of interest" description="Disordered" evidence="1">
    <location>
        <begin position="215"/>
        <end position="267"/>
    </location>
</feature>
<keyword evidence="5" id="KW-1185">Reference proteome</keyword>
<evidence type="ECO:0000259" key="3">
    <source>
        <dbReference type="Pfam" id="PF04536"/>
    </source>
</evidence>
<comment type="caution">
    <text evidence="4">The sequence shown here is derived from an EMBL/GenBank/DDBJ whole genome shotgun (WGS) entry which is preliminary data.</text>
</comment>
<feature type="chain" id="PRO_5046473916" evidence="2">
    <location>
        <begin position="32"/>
        <end position="267"/>
    </location>
</feature>
<dbReference type="Gene3D" id="3.10.310.50">
    <property type="match status" value="1"/>
</dbReference>
<dbReference type="EMBL" id="JBBPCC010000002">
    <property type="protein sequence ID" value="MEK8127150.1"/>
    <property type="molecule type" value="Genomic_DNA"/>
</dbReference>
<evidence type="ECO:0000256" key="2">
    <source>
        <dbReference type="SAM" id="SignalP"/>
    </source>
</evidence>
<feature type="compositionally biased region" description="Gly residues" evidence="1">
    <location>
        <begin position="241"/>
        <end position="259"/>
    </location>
</feature>
<dbReference type="InterPro" id="IPR007621">
    <property type="entry name" value="TPM_dom"/>
</dbReference>
<evidence type="ECO:0000313" key="4">
    <source>
        <dbReference type="EMBL" id="MEK8127150.1"/>
    </source>
</evidence>
<proteinExistence type="predicted"/>
<gene>
    <name evidence="4" type="ORF">WMW72_04410</name>
</gene>
<accession>A0ABU9DE64</accession>
<feature type="signal peptide" evidence="2">
    <location>
        <begin position="1"/>
        <end position="31"/>
    </location>
</feature>
<reference evidence="4 5" key="1">
    <citation type="submission" date="2024-04" db="EMBL/GenBank/DDBJ databases">
        <title>draft genome sequnece of Paenibacillus filicis.</title>
        <authorList>
            <person name="Kim D.-U."/>
        </authorList>
    </citation>
    <scope>NUCLEOTIDE SEQUENCE [LARGE SCALE GENOMIC DNA]</scope>
    <source>
        <strain evidence="4 5">KACC14197</strain>
    </source>
</reference>
<sequence length="267" mass="29325">MIRTRRILAVMFLVSVILAVPMQLFMSEATAAENKKLVYDDAGLLSQEDYEALNVMANQYGAKRQTDFIIVTSKDTGNVDVVKMTDDFYDKQAPGYDKPHGNAAILMLDMKNREVYLAGFYKGKQYLDDKRLDQLRAKITPKLTSGQYRQAFETYIQTAYKYMGVRPGVNPDNILFNLWFQLGASLVLGGAVVGTMAYHSGGRVTVQRQTYEDASTSGVLDHQDQYLRTTTSRRKIEKNNNGGGSGGGGGGGTTGGGHSHSGSRGSF</sequence>
<feature type="domain" description="TPM" evidence="3">
    <location>
        <begin position="38"/>
        <end position="161"/>
    </location>
</feature>
<dbReference type="Proteomes" id="UP001469365">
    <property type="component" value="Unassembled WGS sequence"/>
</dbReference>
<protein>
    <submittedName>
        <fullName evidence="4">TPM domain-containing protein</fullName>
    </submittedName>
</protein>
<keyword evidence="2" id="KW-0732">Signal</keyword>
<organism evidence="4 5">
    <name type="scientific">Paenibacillus filicis</name>
    <dbReference type="NCBI Taxonomy" id="669464"/>
    <lineage>
        <taxon>Bacteria</taxon>
        <taxon>Bacillati</taxon>
        <taxon>Bacillota</taxon>
        <taxon>Bacilli</taxon>
        <taxon>Bacillales</taxon>
        <taxon>Paenibacillaceae</taxon>
        <taxon>Paenibacillus</taxon>
    </lineage>
</organism>
<dbReference type="Pfam" id="PF04536">
    <property type="entry name" value="TPM_phosphatase"/>
    <property type="match status" value="1"/>
</dbReference>